<comment type="caution">
    <text evidence="2">The sequence shown here is derived from an EMBL/GenBank/DDBJ whole genome shotgun (WGS) entry which is preliminary data.</text>
</comment>
<reference evidence="2" key="1">
    <citation type="submission" date="2021-01" db="EMBL/GenBank/DDBJ databases">
        <title>Paracoccus amoyensis sp. nov., isolated from the surface seawater along the coast of Xiamen Island, China.</title>
        <authorList>
            <person name="Lyu L."/>
        </authorList>
    </citation>
    <scope>NUCLEOTIDE SEQUENCE</scope>
    <source>
        <strain evidence="2">MJ17</strain>
    </source>
</reference>
<dbReference type="AlphaFoldDB" id="A0A934SGA6"/>
<keyword evidence="1" id="KW-1133">Transmembrane helix</keyword>
<evidence type="ECO:0000313" key="3">
    <source>
        <dbReference type="Proteomes" id="UP000640485"/>
    </source>
</evidence>
<keyword evidence="1" id="KW-0812">Transmembrane</keyword>
<feature type="transmembrane region" description="Helical" evidence="1">
    <location>
        <begin position="144"/>
        <end position="167"/>
    </location>
</feature>
<dbReference type="EMBL" id="JAEPRQ010000006">
    <property type="protein sequence ID" value="MBK4217332.1"/>
    <property type="molecule type" value="Genomic_DNA"/>
</dbReference>
<accession>A0A934SGA6</accession>
<gene>
    <name evidence="2" type="ORF">JJJ17_15485</name>
</gene>
<sequence length="170" mass="18683">MKGILNPTTPEAMEQVLDRPQYLRQLGVIFLLSLPLPLTIEVASRVIHQSSVPVEISVYAVCGFVLLLPLVLYASMRLNVVIIARERAMFGPGEPRLHAPFHGPLMIRRSPFTGSTRSRFAMGLPWTSGLMVFFSQAFRATDGGFSIVVLAVVLMVIAQVALLIRLLGDP</sequence>
<protein>
    <submittedName>
        <fullName evidence="2">Uncharacterized protein</fullName>
    </submittedName>
</protein>
<keyword evidence="3" id="KW-1185">Reference proteome</keyword>
<keyword evidence="1" id="KW-0472">Membrane</keyword>
<organism evidence="2 3">
    <name type="scientific">Paracoccus caeni</name>
    <dbReference type="NCBI Taxonomy" id="657651"/>
    <lineage>
        <taxon>Bacteria</taxon>
        <taxon>Pseudomonadati</taxon>
        <taxon>Pseudomonadota</taxon>
        <taxon>Alphaproteobacteria</taxon>
        <taxon>Rhodobacterales</taxon>
        <taxon>Paracoccaceae</taxon>
        <taxon>Paracoccus</taxon>
    </lineage>
</organism>
<evidence type="ECO:0000313" key="2">
    <source>
        <dbReference type="EMBL" id="MBK4217332.1"/>
    </source>
</evidence>
<feature type="transmembrane region" description="Helical" evidence="1">
    <location>
        <begin position="26"/>
        <end position="44"/>
    </location>
</feature>
<feature type="transmembrane region" description="Helical" evidence="1">
    <location>
        <begin position="56"/>
        <end position="75"/>
    </location>
</feature>
<dbReference type="RefSeq" id="WP_200687994.1">
    <property type="nucleotide sequence ID" value="NZ_JAEPRQ010000006.1"/>
</dbReference>
<dbReference type="Proteomes" id="UP000640485">
    <property type="component" value="Unassembled WGS sequence"/>
</dbReference>
<evidence type="ECO:0000256" key="1">
    <source>
        <dbReference type="SAM" id="Phobius"/>
    </source>
</evidence>
<name>A0A934SGA6_9RHOB</name>
<proteinExistence type="predicted"/>